<keyword evidence="3 5" id="KW-1133">Transmembrane helix</keyword>
<evidence type="ECO:0000256" key="1">
    <source>
        <dbReference type="ARBA" id="ARBA00004141"/>
    </source>
</evidence>
<gene>
    <name evidence="6" type="ORF">LSALG_LOCUS26012</name>
</gene>
<dbReference type="Proteomes" id="UP001177003">
    <property type="component" value="Chromosome 5"/>
</dbReference>
<keyword evidence="2 5" id="KW-0812">Transmembrane</keyword>
<comment type="subcellular location">
    <subcellularLocation>
        <location evidence="1">Membrane</location>
        <topology evidence="1">Multi-pass membrane protein</topology>
    </subcellularLocation>
</comment>
<feature type="transmembrane region" description="Helical" evidence="5">
    <location>
        <begin position="148"/>
        <end position="170"/>
    </location>
</feature>
<evidence type="ECO:0000313" key="6">
    <source>
        <dbReference type="EMBL" id="CAI9286601.1"/>
    </source>
</evidence>
<dbReference type="EMBL" id="OX465081">
    <property type="protein sequence ID" value="CAI9286601.1"/>
    <property type="molecule type" value="Genomic_DNA"/>
</dbReference>
<dbReference type="PANTHER" id="PTHR22911:SF6">
    <property type="entry name" value="SOLUTE CARRIER FAMILY 35 MEMBER G1"/>
    <property type="match status" value="1"/>
</dbReference>
<reference evidence="6" key="1">
    <citation type="submission" date="2023-04" db="EMBL/GenBank/DDBJ databases">
        <authorList>
            <person name="Vijverberg K."/>
            <person name="Xiong W."/>
            <person name="Schranz E."/>
        </authorList>
    </citation>
    <scope>NUCLEOTIDE SEQUENCE</scope>
</reference>
<keyword evidence="4 5" id="KW-0472">Membrane</keyword>
<evidence type="ECO:0000313" key="7">
    <source>
        <dbReference type="Proteomes" id="UP001177003"/>
    </source>
</evidence>
<evidence type="ECO:0000256" key="5">
    <source>
        <dbReference type="SAM" id="Phobius"/>
    </source>
</evidence>
<organism evidence="6 7">
    <name type="scientific">Lactuca saligna</name>
    <name type="common">Willowleaf lettuce</name>
    <dbReference type="NCBI Taxonomy" id="75948"/>
    <lineage>
        <taxon>Eukaryota</taxon>
        <taxon>Viridiplantae</taxon>
        <taxon>Streptophyta</taxon>
        <taxon>Embryophyta</taxon>
        <taxon>Tracheophyta</taxon>
        <taxon>Spermatophyta</taxon>
        <taxon>Magnoliopsida</taxon>
        <taxon>eudicotyledons</taxon>
        <taxon>Gunneridae</taxon>
        <taxon>Pentapetalae</taxon>
        <taxon>asterids</taxon>
        <taxon>campanulids</taxon>
        <taxon>Asterales</taxon>
        <taxon>Asteraceae</taxon>
        <taxon>Cichorioideae</taxon>
        <taxon>Cichorieae</taxon>
        <taxon>Lactucinae</taxon>
        <taxon>Lactuca</taxon>
    </lineage>
</organism>
<dbReference type="PANTHER" id="PTHR22911">
    <property type="entry name" value="ACYL-MALONYL CONDENSING ENZYME-RELATED"/>
    <property type="match status" value="1"/>
</dbReference>
<accession>A0AA36E832</accession>
<evidence type="ECO:0008006" key="8">
    <source>
        <dbReference type="Google" id="ProtNLM"/>
    </source>
</evidence>
<evidence type="ECO:0000256" key="2">
    <source>
        <dbReference type="ARBA" id="ARBA00022692"/>
    </source>
</evidence>
<keyword evidence="7" id="KW-1185">Reference proteome</keyword>
<dbReference type="AlphaFoldDB" id="A0AA36E832"/>
<evidence type="ECO:0000256" key="3">
    <source>
        <dbReference type="ARBA" id="ARBA00022989"/>
    </source>
</evidence>
<protein>
    <recommendedName>
        <fullName evidence="8">EamA domain-containing protein</fullName>
    </recommendedName>
</protein>
<name>A0AA36E832_LACSI</name>
<feature type="transmembrane region" description="Helical" evidence="5">
    <location>
        <begin position="85"/>
        <end position="109"/>
    </location>
</feature>
<dbReference type="GO" id="GO:0016020">
    <property type="term" value="C:membrane"/>
    <property type="evidence" value="ECO:0007669"/>
    <property type="project" value="UniProtKB-SubCell"/>
</dbReference>
<feature type="transmembrane region" description="Helical" evidence="5">
    <location>
        <begin position="53"/>
        <end position="73"/>
    </location>
</feature>
<sequence>MDSTVIDGGGEGVSLVERERSHVVELAASTEGSDPVSEDQITPLLTQSDKPKLSIFTVSFFGVLFILGSPISIQEVSGEGGGVHGVGHVFAVLIGSLSSLAGGITYCLIRAAAKASDQPMGTVFAFGLLSSPVAAICMITTQEFVLPSFYSFILMIVLSILAFFAELFLARGLQLEKTSKVANIQYLEVAFFELWGMGSSRVIVSFGKFVGCFLVFVSAFCTIYFGPEKEIEME</sequence>
<evidence type="ECO:0000256" key="4">
    <source>
        <dbReference type="ARBA" id="ARBA00023136"/>
    </source>
</evidence>
<proteinExistence type="predicted"/>
<feature type="transmembrane region" description="Helical" evidence="5">
    <location>
        <begin position="121"/>
        <end position="142"/>
    </location>
</feature>
<feature type="transmembrane region" description="Helical" evidence="5">
    <location>
        <begin position="202"/>
        <end position="225"/>
    </location>
</feature>